<proteinExistence type="predicted"/>
<gene>
    <name evidence="1" type="ORF">DPMN_024900</name>
</gene>
<dbReference type="EMBL" id="JAIWYP010000002">
    <property type="protein sequence ID" value="KAH3861946.1"/>
    <property type="molecule type" value="Genomic_DNA"/>
</dbReference>
<evidence type="ECO:0000313" key="1">
    <source>
        <dbReference type="EMBL" id="KAH3861946.1"/>
    </source>
</evidence>
<keyword evidence="2" id="KW-1185">Reference proteome</keyword>
<organism evidence="1 2">
    <name type="scientific">Dreissena polymorpha</name>
    <name type="common">Zebra mussel</name>
    <name type="synonym">Mytilus polymorpha</name>
    <dbReference type="NCBI Taxonomy" id="45954"/>
    <lineage>
        <taxon>Eukaryota</taxon>
        <taxon>Metazoa</taxon>
        <taxon>Spiralia</taxon>
        <taxon>Lophotrochozoa</taxon>
        <taxon>Mollusca</taxon>
        <taxon>Bivalvia</taxon>
        <taxon>Autobranchia</taxon>
        <taxon>Heteroconchia</taxon>
        <taxon>Euheterodonta</taxon>
        <taxon>Imparidentia</taxon>
        <taxon>Neoheterodontei</taxon>
        <taxon>Myida</taxon>
        <taxon>Dreissenoidea</taxon>
        <taxon>Dreissenidae</taxon>
        <taxon>Dreissena</taxon>
    </lineage>
</organism>
<name>A0A9D4RB69_DREPO</name>
<reference evidence="1" key="1">
    <citation type="journal article" date="2019" name="bioRxiv">
        <title>The Genome of the Zebra Mussel, Dreissena polymorpha: A Resource for Invasive Species Research.</title>
        <authorList>
            <person name="McCartney M.A."/>
            <person name="Auch B."/>
            <person name="Kono T."/>
            <person name="Mallez S."/>
            <person name="Zhang Y."/>
            <person name="Obille A."/>
            <person name="Becker A."/>
            <person name="Abrahante J.E."/>
            <person name="Garbe J."/>
            <person name="Badalamenti J.P."/>
            <person name="Herman A."/>
            <person name="Mangelson H."/>
            <person name="Liachko I."/>
            <person name="Sullivan S."/>
            <person name="Sone E.D."/>
            <person name="Koren S."/>
            <person name="Silverstein K.A.T."/>
            <person name="Beckman K.B."/>
            <person name="Gohl D.M."/>
        </authorList>
    </citation>
    <scope>NUCLEOTIDE SEQUENCE</scope>
    <source>
        <strain evidence="1">Duluth1</strain>
        <tissue evidence="1">Whole animal</tissue>
    </source>
</reference>
<sequence length="50" mass="5621">MLDKGLCDFVLMQAYCIMQGGNAFLVCYGDIAVTVNQQTHFLEIPFFNSL</sequence>
<reference evidence="1" key="2">
    <citation type="submission" date="2020-11" db="EMBL/GenBank/DDBJ databases">
        <authorList>
            <person name="McCartney M.A."/>
            <person name="Auch B."/>
            <person name="Kono T."/>
            <person name="Mallez S."/>
            <person name="Becker A."/>
            <person name="Gohl D.M."/>
            <person name="Silverstein K.A.T."/>
            <person name="Koren S."/>
            <person name="Bechman K.B."/>
            <person name="Herman A."/>
            <person name="Abrahante J.E."/>
            <person name="Garbe J."/>
        </authorList>
    </citation>
    <scope>NUCLEOTIDE SEQUENCE</scope>
    <source>
        <strain evidence="1">Duluth1</strain>
        <tissue evidence="1">Whole animal</tissue>
    </source>
</reference>
<dbReference type="Proteomes" id="UP000828390">
    <property type="component" value="Unassembled WGS sequence"/>
</dbReference>
<protein>
    <submittedName>
        <fullName evidence="1">Uncharacterized protein</fullName>
    </submittedName>
</protein>
<evidence type="ECO:0000313" key="2">
    <source>
        <dbReference type="Proteomes" id="UP000828390"/>
    </source>
</evidence>
<dbReference type="AlphaFoldDB" id="A0A9D4RB69"/>
<comment type="caution">
    <text evidence="1">The sequence shown here is derived from an EMBL/GenBank/DDBJ whole genome shotgun (WGS) entry which is preliminary data.</text>
</comment>
<accession>A0A9D4RB69</accession>